<dbReference type="EMBL" id="JABFDN010000014">
    <property type="protein sequence ID" value="NPU69126.1"/>
    <property type="molecule type" value="Genomic_DNA"/>
</dbReference>
<proteinExistence type="inferred from homology"/>
<evidence type="ECO:0000256" key="6">
    <source>
        <dbReference type="ARBA" id="ARBA00024722"/>
    </source>
</evidence>
<dbReference type="SUPFAM" id="SSF52540">
    <property type="entry name" value="P-loop containing nucleoside triphosphate hydrolases"/>
    <property type="match status" value="1"/>
</dbReference>
<dbReference type="InterPro" id="IPR003593">
    <property type="entry name" value="AAA+_ATPase"/>
</dbReference>
<sequence length="276" mass="29334">MMTQNAPALDATSPTAQPAPDQIPALSVAGVSHSYGARKALNDVSFAVRPASFTALLGLNGAGKSTLFSLITRLFAVQSGQINIFGHDIGRTPGEALRLLGVVFQPRTVDLDLSLRQNLLYHAALHGIARREALARSEELLARIGLADRAGNKVRDLSGGQMRRLEIARALLHRPRLLLLDEATVGLDVKARADIVGHVRQLVTEQGIGVLWATHLFDEIAATDDLVVLHQGRVLARGLVPQVIAEAGASDVNAAFARLTTQASQSSASSLRSAES</sequence>
<evidence type="ECO:0000256" key="2">
    <source>
        <dbReference type="ARBA" id="ARBA00022448"/>
    </source>
</evidence>
<dbReference type="GO" id="GO:0005524">
    <property type="term" value="F:ATP binding"/>
    <property type="evidence" value="ECO:0007669"/>
    <property type="project" value="UniProtKB-KW"/>
</dbReference>
<keyword evidence="3" id="KW-0536">Nodulation</keyword>
<dbReference type="InterPro" id="IPR003439">
    <property type="entry name" value="ABC_transporter-like_ATP-bd"/>
</dbReference>
<organism evidence="8 9">
    <name type="scientific">Bradyrhizobium aeschynomenes</name>
    <dbReference type="NCBI Taxonomy" id="2734909"/>
    <lineage>
        <taxon>Bacteria</taxon>
        <taxon>Pseudomonadati</taxon>
        <taxon>Pseudomonadota</taxon>
        <taxon>Alphaproteobacteria</taxon>
        <taxon>Hyphomicrobiales</taxon>
        <taxon>Nitrobacteraceae</taxon>
        <taxon>Bradyrhizobium</taxon>
    </lineage>
</organism>
<dbReference type="SMART" id="SM00382">
    <property type="entry name" value="AAA"/>
    <property type="match status" value="1"/>
</dbReference>
<dbReference type="Pfam" id="PF00005">
    <property type="entry name" value="ABC_tran"/>
    <property type="match status" value="1"/>
</dbReference>
<dbReference type="InterPro" id="IPR050763">
    <property type="entry name" value="ABC_transporter_ATP-binding"/>
</dbReference>
<evidence type="ECO:0000256" key="3">
    <source>
        <dbReference type="ARBA" id="ARBA00022458"/>
    </source>
</evidence>
<keyword evidence="4" id="KW-0547">Nucleotide-binding</keyword>
<evidence type="ECO:0000313" key="9">
    <source>
        <dbReference type="Proteomes" id="UP000886476"/>
    </source>
</evidence>
<dbReference type="Proteomes" id="UP000886476">
    <property type="component" value="Unassembled WGS sequence"/>
</dbReference>
<keyword evidence="2" id="KW-0813">Transport</keyword>
<dbReference type="PROSITE" id="PS00211">
    <property type="entry name" value="ABC_TRANSPORTER_1"/>
    <property type="match status" value="1"/>
</dbReference>
<evidence type="ECO:0000259" key="7">
    <source>
        <dbReference type="PROSITE" id="PS50893"/>
    </source>
</evidence>
<evidence type="ECO:0000256" key="5">
    <source>
        <dbReference type="ARBA" id="ARBA00022840"/>
    </source>
</evidence>
<feature type="domain" description="ABC transporter" evidence="7">
    <location>
        <begin position="26"/>
        <end position="256"/>
    </location>
</feature>
<accession>A0ABX2CLS3</accession>
<dbReference type="PANTHER" id="PTHR42711">
    <property type="entry name" value="ABC TRANSPORTER ATP-BINDING PROTEIN"/>
    <property type="match status" value="1"/>
</dbReference>
<dbReference type="InterPro" id="IPR017871">
    <property type="entry name" value="ABC_transporter-like_CS"/>
</dbReference>
<evidence type="ECO:0000313" key="8">
    <source>
        <dbReference type="EMBL" id="NPU69126.1"/>
    </source>
</evidence>
<comment type="caution">
    <text evidence="8">The sequence shown here is derived from an EMBL/GenBank/DDBJ whole genome shotgun (WGS) entry which is preliminary data.</text>
</comment>
<protein>
    <submittedName>
        <fullName evidence="8">ATP-binding cassette domain-containing protein</fullName>
    </submittedName>
</protein>
<evidence type="ECO:0000256" key="1">
    <source>
        <dbReference type="ARBA" id="ARBA00005417"/>
    </source>
</evidence>
<comment type="function">
    <text evidence="6">Involved in beta-(1--&gt;2)glucan export. Transmembrane domains (TMD) form a pore in the inner membrane and the ATP-binding domain (NBD) is responsible for energy generation.</text>
</comment>
<dbReference type="NCBIfam" id="TIGR03864">
    <property type="entry name" value="PQQ_ABC_ATP"/>
    <property type="match status" value="1"/>
</dbReference>
<dbReference type="InterPro" id="IPR027417">
    <property type="entry name" value="P-loop_NTPase"/>
</dbReference>
<keyword evidence="5 8" id="KW-0067">ATP-binding</keyword>
<evidence type="ECO:0000256" key="4">
    <source>
        <dbReference type="ARBA" id="ARBA00022741"/>
    </source>
</evidence>
<dbReference type="Gene3D" id="3.40.50.300">
    <property type="entry name" value="P-loop containing nucleotide triphosphate hydrolases"/>
    <property type="match status" value="1"/>
</dbReference>
<dbReference type="PANTHER" id="PTHR42711:SF5">
    <property type="entry name" value="ABC TRANSPORTER ATP-BINDING PROTEIN NATA"/>
    <property type="match status" value="1"/>
</dbReference>
<reference evidence="8" key="1">
    <citation type="submission" date="2020-05" db="EMBL/GenBank/DDBJ databases">
        <title>Nod-independent and nitrogen-fixing Bradyrhizobium aeschynomene sp. nov. isolated from nodules of Aeschynomene indica.</title>
        <authorList>
            <person name="Zhang Z."/>
        </authorList>
    </citation>
    <scope>NUCLEOTIDE SEQUENCE</scope>
    <source>
        <strain evidence="8">83012</strain>
    </source>
</reference>
<dbReference type="PROSITE" id="PS50893">
    <property type="entry name" value="ABC_TRANSPORTER_2"/>
    <property type="match status" value="1"/>
</dbReference>
<name>A0ABX2CLS3_9BRAD</name>
<comment type="similarity">
    <text evidence="1">Belongs to the ABC transporter superfamily.</text>
</comment>
<gene>
    <name evidence="8" type="ORF">HL667_29265</name>
</gene>
<dbReference type="InterPro" id="IPR022467">
    <property type="entry name" value="ABC_transprt_ATP-bd_su_PQQ"/>
</dbReference>
<keyword evidence="9" id="KW-1185">Reference proteome</keyword>